<dbReference type="Pfam" id="PF12804">
    <property type="entry name" value="NTP_transf_3"/>
    <property type="match status" value="1"/>
</dbReference>
<dbReference type="InterPro" id="IPR029044">
    <property type="entry name" value="Nucleotide-diphossugar_trans"/>
</dbReference>
<gene>
    <name evidence="2" type="ORF">S06H3_06675</name>
</gene>
<feature type="domain" description="MobA-like NTP transferase" evidence="1">
    <location>
        <begin position="16"/>
        <end position="70"/>
    </location>
</feature>
<accession>X1KKS0</accession>
<comment type="caution">
    <text evidence="2">The sequence shown here is derived from an EMBL/GenBank/DDBJ whole genome shotgun (WGS) entry which is preliminary data.</text>
</comment>
<name>X1KKS0_9ZZZZ</name>
<dbReference type="InterPro" id="IPR025877">
    <property type="entry name" value="MobA-like_NTP_Trfase"/>
</dbReference>
<dbReference type="SUPFAM" id="SSF53448">
    <property type="entry name" value="Nucleotide-diphospho-sugar transferases"/>
    <property type="match status" value="1"/>
</dbReference>
<dbReference type="Gene3D" id="3.90.550.10">
    <property type="entry name" value="Spore Coat Polysaccharide Biosynthesis Protein SpsA, Chain A"/>
    <property type="match status" value="1"/>
</dbReference>
<organism evidence="2">
    <name type="scientific">marine sediment metagenome</name>
    <dbReference type="NCBI Taxonomy" id="412755"/>
    <lineage>
        <taxon>unclassified sequences</taxon>
        <taxon>metagenomes</taxon>
        <taxon>ecological metagenomes</taxon>
    </lineage>
</organism>
<evidence type="ECO:0000259" key="1">
    <source>
        <dbReference type="Pfam" id="PF12804"/>
    </source>
</evidence>
<dbReference type="EMBL" id="BARV01002619">
    <property type="protein sequence ID" value="GAH94185.1"/>
    <property type="molecule type" value="Genomic_DNA"/>
</dbReference>
<protein>
    <recommendedName>
        <fullName evidence="1">MobA-like NTP transferase domain-containing protein</fullName>
    </recommendedName>
</protein>
<dbReference type="GO" id="GO:0016779">
    <property type="term" value="F:nucleotidyltransferase activity"/>
    <property type="evidence" value="ECO:0007669"/>
    <property type="project" value="UniProtKB-ARBA"/>
</dbReference>
<reference evidence="2" key="1">
    <citation type="journal article" date="2014" name="Front. Microbiol.">
        <title>High frequency of phylogenetically diverse reductive dehalogenase-homologous genes in deep subseafloor sedimentary metagenomes.</title>
        <authorList>
            <person name="Kawai M."/>
            <person name="Futagami T."/>
            <person name="Toyoda A."/>
            <person name="Takaki Y."/>
            <person name="Nishi S."/>
            <person name="Hori S."/>
            <person name="Arai W."/>
            <person name="Tsubouchi T."/>
            <person name="Morono Y."/>
            <person name="Uchiyama I."/>
            <person name="Ito T."/>
            <person name="Fujiyama A."/>
            <person name="Inagaki F."/>
            <person name="Takami H."/>
        </authorList>
    </citation>
    <scope>NUCLEOTIDE SEQUENCE</scope>
    <source>
        <strain evidence="2">Expedition CK06-06</strain>
    </source>
</reference>
<sequence length="108" mass="12264">MYKVRTRSAIEVDNKVVILAAGEGKRLKTKKKDKTKAQTKVYGLSLIQRAILSAKKAGLSNFVVVVGYKKEILISYLKKISIIIIIGKGWIVKLMKNIMKIKFHIEYL</sequence>
<dbReference type="AlphaFoldDB" id="X1KKS0"/>
<proteinExistence type="predicted"/>
<evidence type="ECO:0000313" key="2">
    <source>
        <dbReference type="EMBL" id="GAH94185.1"/>
    </source>
</evidence>